<sequence>MSKPPRILILGGGSRGHTYASFITSNAITVPATVVAIADPNPIARRTLGARYIWGPRGRGPRYDEEFTGWEEWVVYERERRTELVGRGLAALGGVDAVVVAVLDEMHVEVCEALAELGGVHVLCEKPLATSLGDCLRIYRGLGGRGGKEGLETLFGICHVLRYSPHNLMLRELVLERGVVGDVVSVEHTEPVGWWHFSHSYVRGNWRKESKTAPSLLTKSCHDIDWILWMLCSQPKGSTRPPHLPSQVSSTGSVKFFKNSRKPQEAGDATNCLSCPIENSCMYSAKKIYLERFFENGIAGWPVKILNPEIEELYTANNIPAAKEKLMKRIAEDYTKGTPIEEIENRQWYGRCVWESDNDVCDDQSVTITWEDDPLPEGNNYLERVKGRGAKTAQFHMVAFTEKQCDRRGRIYGTKGEIEYDSFTIKVHDFTSGTTKEYYPKQEGGGHGGGDAGIAMQFVKAIDAVKNGGMSVEKAQKEYIGCTLEEIFRSHAMVFAVEHARTRNQVINWSEWWEKEVDAAL</sequence>
<organism evidence="2 3">
    <name type="scientific">Patellaria atrata CBS 101060</name>
    <dbReference type="NCBI Taxonomy" id="1346257"/>
    <lineage>
        <taxon>Eukaryota</taxon>
        <taxon>Fungi</taxon>
        <taxon>Dikarya</taxon>
        <taxon>Ascomycota</taxon>
        <taxon>Pezizomycotina</taxon>
        <taxon>Dothideomycetes</taxon>
        <taxon>Dothideomycetes incertae sedis</taxon>
        <taxon>Patellariales</taxon>
        <taxon>Patellariaceae</taxon>
        <taxon>Patellaria</taxon>
    </lineage>
</organism>
<comment type="caution">
    <text evidence="2">The sequence shown here is derived from an EMBL/GenBank/DDBJ whole genome shotgun (WGS) entry which is preliminary data.</text>
</comment>
<dbReference type="Proteomes" id="UP000799429">
    <property type="component" value="Unassembled WGS sequence"/>
</dbReference>
<feature type="domain" description="Gfo/Idh/MocA-like oxidoreductase N-terminal" evidence="1">
    <location>
        <begin position="89"/>
        <end position="139"/>
    </location>
</feature>
<protein>
    <submittedName>
        <fullName evidence="2">NAD(P)-binding protein</fullName>
    </submittedName>
</protein>
<dbReference type="GO" id="GO:0000166">
    <property type="term" value="F:nucleotide binding"/>
    <property type="evidence" value="ECO:0007669"/>
    <property type="project" value="InterPro"/>
</dbReference>
<proteinExistence type="predicted"/>
<keyword evidence="3" id="KW-1185">Reference proteome</keyword>
<dbReference type="Gene3D" id="3.40.50.720">
    <property type="entry name" value="NAD(P)-binding Rossmann-like Domain"/>
    <property type="match status" value="1"/>
</dbReference>
<evidence type="ECO:0000259" key="1">
    <source>
        <dbReference type="Pfam" id="PF01408"/>
    </source>
</evidence>
<dbReference type="PANTHER" id="PTHR43377">
    <property type="entry name" value="BILIVERDIN REDUCTASE A"/>
    <property type="match status" value="1"/>
</dbReference>
<dbReference type="InterPro" id="IPR051450">
    <property type="entry name" value="Gfo/Idh/MocA_Oxidoreductases"/>
</dbReference>
<accession>A0A9P4S7Y2</accession>
<evidence type="ECO:0000313" key="3">
    <source>
        <dbReference type="Proteomes" id="UP000799429"/>
    </source>
</evidence>
<dbReference type="EMBL" id="MU006098">
    <property type="protein sequence ID" value="KAF2837700.1"/>
    <property type="molecule type" value="Genomic_DNA"/>
</dbReference>
<dbReference type="AlphaFoldDB" id="A0A9P4S7Y2"/>
<dbReference type="InterPro" id="IPR000683">
    <property type="entry name" value="Gfo/Idh/MocA-like_OxRdtase_N"/>
</dbReference>
<gene>
    <name evidence="2" type="ORF">M501DRAFT_936911</name>
</gene>
<name>A0A9P4S7Y2_9PEZI</name>
<dbReference type="SUPFAM" id="SSF55347">
    <property type="entry name" value="Glyceraldehyde-3-phosphate dehydrogenase-like, C-terminal domain"/>
    <property type="match status" value="1"/>
</dbReference>
<dbReference type="PANTHER" id="PTHR43377:SF12">
    <property type="entry name" value="BINDING ROSSMANN FOLD OXIDOREDUCTASE, PUTATIVE (AFU_ORTHOLOGUE AFUA_3G11840)-RELATED"/>
    <property type="match status" value="1"/>
</dbReference>
<evidence type="ECO:0000313" key="2">
    <source>
        <dbReference type="EMBL" id="KAF2837700.1"/>
    </source>
</evidence>
<dbReference type="SUPFAM" id="SSF51735">
    <property type="entry name" value="NAD(P)-binding Rossmann-fold domains"/>
    <property type="match status" value="1"/>
</dbReference>
<dbReference type="InterPro" id="IPR036291">
    <property type="entry name" value="NAD(P)-bd_dom_sf"/>
</dbReference>
<reference evidence="2" key="1">
    <citation type="journal article" date="2020" name="Stud. Mycol.">
        <title>101 Dothideomycetes genomes: a test case for predicting lifestyles and emergence of pathogens.</title>
        <authorList>
            <person name="Haridas S."/>
            <person name="Albert R."/>
            <person name="Binder M."/>
            <person name="Bloem J."/>
            <person name="Labutti K."/>
            <person name="Salamov A."/>
            <person name="Andreopoulos B."/>
            <person name="Baker S."/>
            <person name="Barry K."/>
            <person name="Bills G."/>
            <person name="Bluhm B."/>
            <person name="Cannon C."/>
            <person name="Castanera R."/>
            <person name="Culley D."/>
            <person name="Daum C."/>
            <person name="Ezra D."/>
            <person name="Gonzalez J."/>
            <person name="Henrissat B."/>
            <person name="Kuo A."/>
            <person name="Liang C."/>
            <person name="Lipzen A."/>
            <person name="Lutzoni F."/>
            <person name="Magnuson J."/>
            <person name="Mondo S."/>
            <person name="Nolan M."/>
            <person name="Ohm R."/>
            <person name="Pangilinan J."/>
            <person name="Park H.-J."/>
            <person name="Ramirez L."/>
            <person name="Alfaro M."/>
            <person name="Sun H."/>
            <person name="Tritt A."/>
            <person name="Yoshinaga Y."/>
            <person name="Zwiers L.-H."/>
            <person name="Turgeon B."/>
            <person name="Goodwin S."/>
            <person name="Spatafora J."/>
            <person name="Crous P."/>
            <person name="Grigoriev I."/>
        </authorList>
    </citation>
    <scope>NUCLEOTIDE SEQUENCE</scope>
    <source>
        <strain evidence="2">CBS 101060</strain>
    </source>
</reference>
<dbReference type="Pfam" id="PF01408">
    <property type="entry name" value="GFO_IDH_MocA"/>
    <property type="match status" value="1"/>
</dbReference>
<dbReference type="Gene3D" id="3.30.360.10">
    <property type="entry name" value="Dihydrodipicolinate Reductase, domain 2"/>
    <property type="match status" value="1"/>
</dbReference>
<dbReference type="OrthoDB" id="2129491at2759"/>